<evidence type="ECO:0000256" key="1">
    <source>
        <dbReference type="SAM" id="MobiDB-lite"/>
    </source>
</evidence>
<evidence type="ECO:0000256" key="2">
    <source>
        <dbReference type="SAM" id="SignalP"/>
    </source>
</evidence>
<dbReference type="PROSITE" id="PS51354">
    <property type="entry name" value="GLUTAREDOXIN_2"/>
    <property type="match status" value="1"/>
</dbReference>
<dbReference type="RefSeq" id="WP_188710249.1">
    <property type="nucleotide sequence ID" value="NZ_BMIG01000023.1"/>
</dbReference>
<dbReference type="InterPro" id="IPR002109">
    <property type="entry name" value="Glutaredoxin"/>
</dbReference>
<evidence type="ECO:0000313" key="5">
    <source>
        <dbReference type="EMBL" id="GGB14072.1"/>
    </source>
</evidence>
<feature type="domain" description="Glutaredoxin" evidence="3">
    <location>
        <begin position="86"/>
        <end position="135"/>
    </location>
</feature>
<dbReference type="AlphaFoldDB" id="A0A916SUJ6"/>
<gene>
    <name evidence="5" type="ORF">GCM10011496_38800</name>
</gene>
<proteinExistence type="predicted"/>
<reference evidence="5" key="2">
    <citation type="submission" date="2020-09" db="EMBL/GenBank/DDBJ databases">
        <authorList>
            <person name="Sun Q."/>
            <person name="Zhou Y."/>
        </authorList>
    </citation>
    <scope>NUCLEOTIDE SEQUENCE</scope>
    <source>
        <strain evidence="5">CGMCC 1.15322</strain>
    </source>
</reference>
<evidence type="ECO:0008006" key="7">
    <source>
        <dbReference type="Google" id="ProtNLM"/>
    </source>
</evidence>
<evidence type="ECO:0000259" key="4">
    <source>
        <dbReference type="Pfam" id="PF13511"/>
    </source>
</evidence>
<protein>
    <recommendedName>
        <fullName evidence="7">NrdH-redoxin</fullName>
    </recommendedName>
</protein>
<dbReference type="Gene3D" id="3.40.30.10">
    <property type="entry name" value="Glutaredoxin"/>
    <property type="match status" value="1"/>
</dbReference>
<dbReference type="Pfam" id="PF00462">
    <property type="entry name" value="Glutaredoxin"/>
    <property type="match status" value="1"/>
</dbReference>
<evidence type="ECO:0000313" key="6">
    <source>
        <dbReference type="Proteomes" id="UP000620596"/>
    </source>
</evidence>
<evidence type="ECO:0000259" key="3">
    <source>
        <dbReference type="Pfam" id="PF00462"/>
    </source>
</evidence>
<dbReference type="Proteomes" id="UP000620596">
    <property type="component" value="Unassembled WGS sequence"/>
</dbReference>
<feature type="compositionally biased region" description="Low complexity" evidence="1">
    <location>
        <begin position="195"/>
        <end position="204"/>
    </location>
</feature>
<keyword evidence="6" id="KW-1185">Reference proteome</keyword>
<name>A0A916SUJ6_9BURK</name>
<organism evidence="5 6">
    <name type="scientific">Polaromonas eurypsychrophila</name>
    <dbReference type="NCBI Taxonomy" id="1614635"/>
    <lineage>
        <taxon>Bacteria</taxon>
        <taxon>Pseudomonadati</taxon>
        <taxon>Pseudomonadota</taxon>
        <taxon>Betaproteobacteria</taxon>
        <taxon>Burkholderiales</taxon>
        <taxon>Comamonadaceae</taxon>
        <taxon>Polaromonas</taxon>
    </lineage>
</organism>
<feature type="region of interest" description="Disordered" evidence="1">
    <location>
        <begin position="195"/>
        <end position="219"/>
    </location>
</feature>
<dbReference type="InterPro" id="IPR025392">
    <property type="entry name" value="DUF4124"/>
</dbReference>
<dbReference type="SUPFAM" id="SSF52833">
    <property type="entry name" value="Thioredoxin-like"/>
    <property type="match status" value="1"/>
</dbReference>
<dbReference type="CDD" id="cd02976">
    <property type="entry name" value="NrdH"/>
    <property type="match status" value="1"/>
</dbReference>
<dbReference type="EMBL" id="BMIG01000023">
    <property type="protein sequence ID" value="GGB14072.1"/>
    <property type="molecule type" value="Genomic_DNA"/>
</dbReference>
<feature type="signal peptide" evidence="2">
    <location>
        <begin position="1"/>
        <end position="28"/>
    </location>
</feature>
<comment type="caution">
    <text evidence="5">The sequence shown here is derived from an EMBL/GenBank/DDBJ whole genome shotgun (WGS) entry which is preliminary data.</text>
</comment>
<dbReference type="InterPro" id="IPR036249">
    <property type="entry name" value="Thioredoxin-like_sf"/>
</dbReference>
<feature type="chain" id="PRO_5036698948" description="NrdH-redoxin" evidence="2">
    <location>
        <begin position="29"/>
        <end position="219"/>
    </location>
</feature>
<keyword evidence="2" id="KW-0732">Signal</keyword>
<dbReference type="Pfam" id="PF13511">
    <property type="entry name" value="DUF4124"/>
    <property type="match status" value="1"/>
</dbReference>
<accession>A0A916SUJ6</accession>
<sequence length="219" mass="22284">MTSTAMKLTAVHALLALAAGLSASAASAQQVFRIVGPDGKVTFSDKPPPPSANARVTAAATDNSTRGAAISSLPFELRKVAGQYPVTLFTGDNCGPCGSARSMLTTRGVPFTEKTVTTNDDTQALQRLSGESVLPFMTIGSQQLKGFSDAEWTQFLDAAGYPKASVLPASYRQAAATPLVTVSASPAPAAARVGAAAPAPAATPVTPPPTPDNPAGIRF</sequence>
<reference evidence="5" key="1">
    <citation type="journal article" date="2014" name="Int. J. Syst. Evol. Microbiol.">
        <title>Complete genome sequence of Corynebacterium casei LMG S-19264T (=DSM 44701T), isolated from a smear-ripened cheese.</title>
        <authorList>
            <consortium name="US DOE Joint Genome Institute (JGI-PGF)"/>
            <person name="Walter F."/>
            <person name="Albersmeier A."/>
            <person name="Kalinowski J."/>
            <person name="Ruckert C."/>
        </authorList>
    </citation>
    <scope>NUCLEOTIDE SEQUENCE</scope>
    <source>
        <strain evidence="5">CGMCC 1.15322</strain>
    </source>
</reference>
<feature type="domain" description="DUF4124" evidence="4">
    <location>
        <begin position="21"/>
        <end position="64"/>
    </location>
</feature>